<evidence type="ECO:0000256" key="11">
    <source>
        <dbReference type="ARBA" id="ARBA00022989"/>
    </source>
</evidence>
<dbReference type="InterPro" id="IPR002902">
    <property type="entry name" value="GNK2"/>
</dbReference>
<dbReference type="InterPro" id="IPR011009">
    <property type="entry name" value="Kinase-like_dom_sf"/>
</dbReference>
<evidence type="ECO:0000256" key="4">
    <source>
        <dbReference type="ARBA" id="ARBA00022679"/>
    </source>
</evidence>
<evidence type="ECO:0000256" key="7">
    <source>
        <dbReference type="ARBA" id="ARBA00022737"/>
    </source>
</evidence>
<evidence type="ECO:0000313" key="22">
    <source>
        <dbReference type="EMBL" id="RWR88281.1"/>
    </source>
</evidence>
<dbReference type="FunFam" id="3.30.200.20:FF:000195">
    <property type="entry name" value="G-type lectin S-receptor-like serine/threonine-protein kinase"/>
    <property type="match status" value="1"/>
</dbReference>
<evidence type="ECO:0000256" key="12">
    <source>
        <dbReference type="ARBA" id="ARBA00023136"/>
    </source>
</evidence>
<dbReference type="PANTHER" id="PTHR27002">
    <property type="entry name" value="RECEPTOR-LIKE SERINE/THREONINE-PROTEIN KINASE SD1-8"/>
    <property type="match status" value="1"/>
</dbReference>
<dbReference type="AlphaFoldDB" id="A0A443PC13"/>
<evidence type="ECO:0000256" key="5">
    <source>
        <dbReference type="ARBA" id="ARBA00022692"/>
    </source>
</evidence>
<feature type="domain" description="Gnk2-homologous" evidence="21">
    <location>
        <begin position="129"/>
        <end position="234"/>
    </location>
</feature>
<keyword evidence="3" id="KW-0723">Serine/threonine-protein kinase</keyword>
<dbReference type="EMBL" id="QPKB01000007">
    <property type="protein sequence ID" value="RWR88281.1"/>
    <property type="molecule type" value="Genomic_DNA"/>
</dbReference>
<feature type="region of interest" description="Disordered" evidence="18">
    <location>
        <begin position="502"/>
        <end position="527"/>
    </location>
</feature>
<evidence type="ECO:0000259" key="21">
    <source>
        <dbReference type="PROSITE" id="PS51473"/>
    </source>
</evidence>
<dbReference type="Gene3D" id="3.30.200.20">
    <property type="entry name" value="Phosphorylase Kinase, domain 1"/>
    <property type="match status" value="1"/>
</dbReference>
<evidence type="ECO:0000256" key="8">
    <source>
        <dbReference type="ARBA" id="ARBA00022741"/>
    </source>
</evidence>
<evidence type="ECO:0000256" key="14">
    <source>
        <dbReference type="ARBA" id="ARBA00023180"/>
    </source>
</evidence>
<feature type="domain" description="Gnk2-homologous" evidence="21">
    <location>
        <begin position="385"/>
        <end position="490"/>
    </location>
</feature>
<keyword evidence="10 17" id="KW-0067">ATP-binding</keyword>
<feature type="compositionally biased region" description="Pro residues" evidence="18">
    <location>
        <begin position="503"/>
        <end position="513"/>
    </location>
</feature>
<dbReference type="OrthoDB" id="4062651at2759"/>
<evidence type="ECO:0000256" key="13">
    <source>
        <dbReference type="ARBA" id="ARBA00023157"/>
    </source>
</evidence>
<dbReference type="PANTHER" id="PTHR27002:SF814">
    <property type="entry name" value="CYSTEINE-RICH RECEPTOR-LIKE PROTEIN KINASE 10"/>
    <property type="match status" value="1"/>
</dbReference>
<dbReference type="SUPFAM" id="SSF56112">
    <property type="entry name" value="Protein kinase-like (PK-like)"/>
    <property type="match status" value="1"/>
</dbReference>
<evidence type="ECO:0000256" key="19">
    <source>
        <dbReference type="SAM" id="Phobius"/>
    </source>
</evidence>
<dbReference type="Pfam" id="PF07714">
    <property type="entry name" value="PK_Tyr_Ser-Thr"/>
    <property type="match status" value="1"/>
</dbReference>
<sequence>MWDSGASQNPTRAEVEVLDNPLLYCMYGTNYTDGSQFETNLNLLLPSLTTNGPLNNNTFYNTSYGNDPDRVYGFSQCMSGASIDECRLCLNNSRVQILQNCPNRKQAAVRYYNCLLRYSDWRFFSQLEVNQRVGLYNTQNISDPVRFDTLVRTLMENVSTTAAMNPSRIGTGVTNYTQFASLYGFGQCTRDLSNRTCYRCLEEAIGAIKWCCDAKQGGNVYFVSCNIRYDIYPFYPASVNPTRVSIPSTPPPPVADTFGSYTAQTNESEVLETSLFYCGSGANYSDGSPFETNLKHLLSSLASNDPLNNTTFYKASYGKDQDSSVYGVFQCMSGATVDGCRVCLDNSRVQILKNCPNKKQAAVRYYNCILRYTDWDFFSSSHLEINERRGGYNVRNVPDPVYFHWLVRTLMEDVSSTVSSRPSKMGTGVTKYTDFASLYGLAQCTGGLSIENCNSCLEAAIGAIRSCCFGKGGGNVYFVSCNIRYEIYPLYPASVNPMRVTIPSPPPPPPDAETPPWKLSPNNSGKKGKDIRVVAIGLTVTFVGLVFLGCCIFHCLRRRRKPQEASTYLLNTDIYGGSQGETQELPFIDFGTIQHSTNNFSSENKLGQGGFGMVYKGMLADGMEIAVKRLSIGSSQGLKEFTNEVILISKLQHKNLVRLLFCCMEKEEKLLIYEYMPNKSLDFFLFDQIKRAQLTWRIRHNIANGVARGLLYLHEDSRLKVIHRDLKASNVLLDYEMNPKISDFGLARTFRENQGEANTNKVIGTYGYMAPEYAMDSLFSVKSDVFSFGVLLLEILSGRKNSRSYLADNAQSLLAYAWRLWCDEKVMELIDPILIDSSPMDEVLRFAHIGLLCIQEDATDRPTMLTVVLMLGSKSMTLPRPSEPPLYIRKREITSEKSSSNARTSTNNEVTISEIEPR</sequence>
<dbReference type="PROSITE" id="PS00107">
    <property type="entry name" value="PROTEIN_KINASE_ATP"/>
    <property type="match status" value="1"/>
</dbReference>
<evidence type="ECO:0000256" key="3">
    <source>
        <dbReference type="ARBA" id="ARBA00022527"/>
    </source>
</evidence>
<dbReference type="FunFam" id="3.30.430.20:FF:000002">
    <property type="entry name" value="Cysteine-rich receptor-like protein kinase 10"/>
    <property type="match status" value="1"/>
</dbReference>
<dbReference type="GO" id="GO:0004674">
    <property type="term" value="F:protein serine/threonine kinase activity"/>
    <property type="evidence" value="ECO:0007669"/>
    <property type="project" value="UniProtKB-KW"/>
</dbReference>
<evidence type="ECO:0000256" key="9">
    <source>
        <dbReference type="ARBA" id="ARBA00022777"/>
    </source>
</evidence>
<feature type="compositionally biased region" description="Polar residues" evidence="18">
    <location>
        <begin position="896"/>
        <end position="911"/>
    </location>
</feature>
<evidence type="ECO:0000256" key="1">
    <source>
        <dbReference type="ARBA" id="ARBA00004167"/>
    </source>
</evidence>
<evidence type="ECO:0000256" key="2">
    <source>
        <dbReference type="ARBA" id="ARBA00012513"/>
    </source>
</evidence>
<evidence type="ECO:0000256" key="18">
    <source>
        <dbReference type="SAM" id="MobiDB-lite"/>
    </source>
</evidence>
<keyword evidence="23" id="KW-1185">Reference proteome</keyword>
<dbReference type="PROSITE" id="PS51473">
    <property type="entry name" value="GNK2"/>
    <property type="match status" value="4"/>
</dbReference>
<dbReference type="InterPro" id="IPR038408">
    <property type="entry name" value="GNK2_sf"/>
</dbReference>
<dbReference type="GO" id="GO:0005524">
    <property type="term" value="F:ATP binding"/>
    <property type="evidence" value="ECO:0007669"/>
    <property type="project" value="UniProtKB-UniRule"/>
</dbReference>
<feature type="domain" description="Gnk2-homologous" evidence="21">
    <location>
        <begin position="19"/>
        <end position="123"/>
    </location>
</feature>
<reference evidence="22 23" key="1">
    <citation type="journal article" date="2019" name="Nat. Plants">
        <title>Stout camphor tree genome fills gaps in understanding of flowering plant genome evolution.</title>
        <authorList>
            <person name="Chaw S.M."/>
            <person name="Liu Y.C."/>
            <person name="Wu Y.W."/>
            <person name="Wang H.Y."/>
            <person name="Lin C.I."/>
            <person name="Wu C.S."/>
            <person name="Ke H.M."/>
            <person name="Chang L.Y."/>
            <person name="Hsu C.Y."/>
            <person name="Yang H.T."/>
            <person name="Sudianto E."/>
            <person name="Hsu M.H."/>
            <person name="Wu K.P."/>
            <person name="Wang L.N."/>
            <person name="Leebens-Mack J.H."/>
            <person name="Tsai I.J."/>
        </authorList>
    </citation>
    <scope>NUCLEOTIDE SEQUENCE [LARGE SCALE GENOMIC DNA]</scope>
    <source>
        <strain evidence="23">cv. Chaw 1501</strain>
        <tissue evidence="22">Young leaves</tissue>
    </source>
</reference>
<feature type="binding site" evidence="17">
    <location>
        <position position="628"/>
    </location>
    <ligand>
        <name>ATP</name>
        <dbReference type="ChEBI" id="CHEBI:30616"/>
    </ligand>
</feature>
<dbReference type="CDD" id="cd23509">
    <property type="entry name" value="Gnk2-like"/>
    <property type="match status" value="4"/>
</dbReference>
<keyword evidence="13" id="KW-1015">Disulfide bond</keyword>
<evidence type="ECO:0000256" key="6">
    <source>
        <dbReference type="ARBA" id="ARBA00022729"/>
    </source>
</evidence>
<feature type="transmembrane region" description="Helical" evidence="19">
    <location>
        <begin position="533"/>
        <end position="556"/>
    </location>
</feature>
<accession>A0A443PC13</accession>
<dbReference type="SMART" id="SM00220">
    <property type="entry name" value="S_TKc"/>
    <property type="match status" value="1"/>
</dbReference>
<dbReference type="STRING" id="337451.A0A443PC13"/>
<evidence type="ECO:0000256" key="17">
    <source>
        <dbReference type="PROSITE-ProRule" id="PRU10141"/>
    </source>
</evidence>
<comment type="caution">
    <text evidence="22">The sequence shown here is derived from an EMBL/GenBank/DDBJ whole genome shotgun (WGS) entry which is preliminary data.</text>
</comment>
<keyword evidence="6" id="KW-0732">Signal</keyword>
<evidence type="ECO:0000313" key="23">
    <source>
        <dbReference type="Proteomes" id="UP000283530"/>
    </source>
</evidence>
<organism evidence="22 23">
    <name type="scientific">Cinnamomum micranthum f. kanehirae</name>
    <dbReference type="NCBI Taxonomy" id="337451"/>
    <lineage>
        <taxon>Eukaryota</taxon>
        <taxon>Viridiplantae</taxon>
        <taxon>Streptophyta</taxon>
        <taxon>Embryophyta</taxon>
        <taxon>Tracheophyta</taxon>
        <taxon>Spermatophyta</taxon>
        <taxon>Magnoliopsida</taxon>
        <taxon>Magnoliidae</taxon>
        <taxon>Laurales</taxon>
        <taxon>Lauraceae</taxon>
        <taxon>Cinnamomum</taxon>
    </lineage>
</organism>
<dbReference type="GO" id="GO:0005886">
    <property type="term" value="C:plasma membrane"/>
    <property type="evidence" value="ECO:0007669"/>
    <property type="project" value="TreeGrafter"/>
</dbReference>
<keyword evidence="7" id="KW-0677">Repeat</keyword>
<feature type="region of interest" description="Disordered" evidence="18">
    <location>
        <begin position="892"/>
        <end position="918"/>
    </location>
</feature>
<comment type="subcellular location">
    <subcellularLocation>
        <location evidence="1">Membrane</location>
        <topology evidence="1">Single-pass membrane protein</topology>
    </subcellularLocation>
</comment>
<keyword evidence="5 19" id="KW-0812">Transmembrane</keyword>
<dbReference type="EC" id="2.7.11.1" evidence="2"/>
<keyword evidence="12 19" id="KW-0472">Membrane</keyword>
<dbReference type="Proteomes" id="UP000283530">
    <property type="component" value="Unassembled WGS sequence"/>
</dbReference>
<evidence type="ECO:0000256" key="16">
    <source>
        <dbReference type="ARBA" id="ARBA00048679"/>
    </source>
</evidence>
<evidence type="ECO:0000259" key="20">
    <source>
        <dbReference type="PROSITE" id="PS50011"/>
    </source>
</evidence>
<dbReference type="PROSITE" id="PS00108">
    <property type="entry name" value="PROTEIN_KINASE_ST"/>
    <property type="match status" value="1"/>
</dbReference>
<dbReference type="FunFam" id="1.10.510.10:FF:001697">
    <property type="entry name" value="Uncharacterized protein"/>
    <property type="match status" value="1"/>
</dbReference>
<keyword evidence="22" id="KW-0675">Receptor</keyword>
<dbReference type="InterPro" id="IPR001245">
    <property type="entry name" value="Ser-Thr/Tyr_kinase_cat_dom"/>
</dbReference>
<dbReference type="InterPro" id="IPR000719">
    <property type="entry name" value="Prot_kinase_dom"/>
</dbReference>
<feature type="domain" description="Gnk2-homologous" evidence="21">
    <location>
        <begin position="272"/>
        <end position="377"/>
    </location>
</feature>
<dbReference type="PROSITE" id="PS50011">
    <property type="entry name" value="PROTEIN_KINASE_DOM"/>
    <property type="match status" value="1"/>
</dbReference>
<feature type="domain" description="Protein kinase" evidence="20">
    <location>
        <begin position="600"/>
        <end position="878"/>
    </location>
</feature>
<gene>
    <name evidence="22" type="ORF">CKAN_01727800</name>
</gene>
<proteinExistence type="predicted"/>
<evidence type="ECO:0000256" key="15">
    <source>
        <dbReference type="ARBA" id="ARBA00047899"/>
    </source>
</evidence>
<keyword evidence="14" id="KW-0325">Glycoprotein</keyword>
<name>A0A443PC13_9MAGN</name>
<keyword evidence="4" id="KW-0808">Transferase</keyword>
<evidence type="ECO:0000256" key="10">
    <source>
        <dbReference type="ARBA" id="ARBA00022840"/>
    </source>
</evidence>
<keyword evidence="8 17" id="KW-0547">Nucleotide-binding</keyword>
<protein>
    <recommendedName>
        <fullName evidence="2">non-specific serine/threonine protein kinase</fullName>
        <ecNumber evidence="2">2.7.11.1</ecNumber>
    </recommendedName>
</protein>
<dbReference type="Gene3D" id="3.30.430.20">
    <property type="entry name" value="Gnk2 domain, C-X8-C-X2-C motif"/>
    <property type="match status" value="4"/>
</dbReference>
<dbReference type="InterPro" id="IPR017441">
    <property type="entry name" value="Protein_kinase_ATP_BS"/>
</dbReference>
<dbReference type="InterPro" id="IPR008271">
    <property type="entry name" value="Ser/Thr_kinase_AS"/>
</dbReference>
<comment type="catalytic activity">
    <reaction evidence="16">
        <text>L-seryl-[protein] + ATP = O-phospho-L-seryl-[protein] + ADP + H(+)</text>
        <dbReference type="Rhea" id="RHEA:17989"/>
        <dbReference type="Rhea" id="RHEA-COMP:9863"/>
        <dbReference type="Rhea" id="RHEA-COMP:11604"/>
        <dbReference type="ChEBI" id="CHEBI:15378"/>
        <dbReference type="ChEBI" id="CHEBI:29999"/>
        <dbReference type="ChEBI" id="CHEBI:30616"/>
        <dbReference type="ChEBI" id="CHEBI:83421"/>
        <dbReference type="ChEBI" id="CHEBI:456216"/>
        <dbReference type="EC" id="2.7.11.1"/>
    </reaction>
</comment>
<dbReference type="Pfam" id="PF01657">
    <property type="entry name" value="Stress-antifung"/>
    <property type="match status" value="4"/>
</dbReference>
<keyword evidence="11 19" id="KW-1133">Transmembrane helix</keyword>
<keyword evidence="9 22" id="KW-0418">Kinase</keyword>
<dbReference type="CDD" id="cd14066">
    <property type="entry name" value="STKc_IRAK"/>
    <property type="match status" value="1"/>
</dbReference>
<comment type="catalytic activity">
    <reaction evidence="15">
        <text>L-threonyl-[protein] + ATP = O-phospho-L-threonyl-[protein] + ADP + H(+)</text>
        <dbReference type="Rhea" id="RHEA:46608"/>
        <dbReference type="Rhea" id="RHEA-COMP:11060"/>
        <dbReference type="Rhea" id="RHEA-COMP:11605"/>
        <dbReference type="ChEBI" id="CHEBI:15378"/>
        <dbReference type="ChEBI" id="CHEBI:30013"/>
        <dbReference type="ChEBI" id="CHEBI:30616"/>
        <dbReference type="ChEBI" id="CHEBI:61977"/>
        <dbReference type="ChEBI" id="CHEBI:456216"/>
        <dbReference type="EC" id="2.7.11.1"/>
    </reaction>
</comment>
<dbReference type="Gene3D" id="1.10.510.10">
    <property type="entry name" value="Transferase(Phosphotransferase) domain 1"/>
    <property type="match status" value="1"/>
</dbReference>